<evidence type="ECO:0000256" key="11">
    <source>
        <dbReference type="SAM" id="Phobius"/>
    </source>
</evidence>
<evidence type="ECO:0000313" key="14">
    <source>
        <dbReference type="Proteomes" id="UP000283077"/>
    </source>
</evidence>
<keyword evidence="14" id="KW-1185">Reference proteome</keyword>
<organism evidence="13 14">
    <name type="scientific">Rheinheimera riviphila</name>
    <dbReference type="NCBI Taxonomy" id="1834037"/>
    <lineage>
        <taxon>Bacteria</taxon>
        <taxon>Pseudomonadati</taxon>
        <taxon>Pseudomonadota</taxon>
        <taxon>Gammaproteobacteria</taxon>
        <taxon>Chromatiales</taxon>
        <taxon>Chromatiaceae</taxon>
        <taxon>Rheinheimera</taxon>
    </lineage>
</organism>
<comment type="similarity">
    <text evidence="9">Belongs to the GSP H family.</text>
</comment>
<reference evidence="13 14" key="1">
    <citation type="submission" date="2019-01" db="EMBL/GenBank/DDBJ databases">
        <authorList>
            <person name="Chen W.-M."/>
        </authorList>
    </citation>
    <scope>NUCLEOTIDE SEQUENCE [LARGE SCALE GENOMIC DNA]</scope>
    <source>
        <strain evidence="13 14">KYPC3</strain>
    </source>
</reference>
<evidence type="ECO:0000259" key="12">
    <source>
        <dbReference type="Pfam" id="PF12019"/>
    </source>
</evidence>
<comment type="caution">
    <text evidence="13">The sequence shown here is derived from an EMBL/GenBank/DDBJ whole genome shotgun (WGS) entry which is preliminary data.</text>
</comment>
<dbReference type="InterPro" id="IPR045584">
    <property type="entry name" value="Pilin-like"/>
</dbReference>
<keyword evidence="3" id="KW-1003">Cell membrane</keyword>
<evidence type="ECO:0000256" key="4">
    <source>
        <dbReference type="ARBA" id="ARBA00022481"/>
    </source>
</evidence>
<feature type="domain" description="General secretion pathway GspH" evidence="12">
    <location>
        <begin position="47"/>
        <end position="157"/>
    </location>
</feature>
<dbReference type="GO" id="GO:0015628">
    <property type="term" value="P:protein secretion by the type II secretion system"/>
    <property type="evidence" value="ECO:0007669"/>
    <property type="project" value="InterPro"/>
</dbReference>
<dbReference type="NCBIfam" id="TIGR02532">
    <property type="entry name" value="IV_pilin_GFxxxE"/>
    <property type="match status" value="1"/>
</dbReference>
<name>A0A437R4V8_9GAMM</name>
<evidence type="ECO:0000256" key="7">
    <source>
        <dbReference type="ARBA" id="ARBA00022989"/>
    </source>
</evidence>
<dbReference type="Proteomes" id="UP000283077">
    <property type="component" value="Unassembled WGS sequence"/>
</dbReference>
<dbReference type="GO" id="GO:0005886">
    <property type="term" value="C:plasma membrane"/>
    <property type="evidence" value="ECO:0007669"/>
    <property type="project" value="UniProtKB-SubCell"/>
</dbReference>
<evidence type="ECO:0000256" key="2">
    <source>
        <dbReference type="ARBA" id="ARBA00021549"/>
    </source>
</evidence>
<evidence type="ECO:0000256" key="1">
    <source>
        <dbReference type="ARBA" id="ARBA00004377"/>
    </source>
</evidence>
<dbReference type="AlphaFoldDB" id="A0A437R4V8"/>
<dbReference type="Pfam" id="PF12019">
    <property type="entry name" value="GspH"/>
    <property type="match status" value="1"/>
</dbReference>
<dbReference type="EMBL" id="SACS01000001">
    <property type="protein sequence ID" value="RVU41772.1"/>
    <property type="molecule type" value="Genomic_DNA"/>
</dbReference>
<dbReference type="GO" id="GO:0015627">
    <property type="term" value="C:type II protein secretion system complex"/>
    <property type="evidence" value="ECO:0007669"/>
    <property type="project" value="InterPro"/>
</dbReference>
<gene>
    <name evidence="13" type="ORF">EOE67_00810</name>
</gene>
<dbReference type="InterPro" id="IPR012902">
    <property type="entry name" value="N_methyl_site"/>
</dbReference>
<accession>A0A437R4V8</accession>
<keyword evidence="7 11" id="KW-1133">Transmembrane helix</keyword>
<sequence length="190" mass="19915">MRISRIRADRGFSLMELMVTIAVLAITLAIAVPSFSGVIGESKLRSQAGEIQSALTFARTEAIRLNRSVVFCHSNNGTNCTVPAATGWEGWLVSAAGAALAAPVLPVSRTGVIPAAPMRISSGPNLTAATHAIRFTPQGLARGFANNIPLSDLIRVCITQESVNPNTREIQFSSGGRSRVVATDNAGTCP</sequence>
<evidence type="ECO:0000256" key="8">
    <source>
        <dbReference type="ARBA" id="ARBA00023136"/>
    </source>
</evidence>
<evidence type="ECO:0000256" key="5">
    <source>
        <dbReference type="ARBA" id="ARBA00022519"/>
    </source>
</evidence>
<evidence type="ECO:0000256" key="3">
    <source>
        <dbReference type="ARBA" id="ARBA00022475"/>
    </source>
</evidence>
<comment type="subcellular location">
    <subcellularLocation>
        <location evidence="1">Cell inner membrane</location>
        <topology evidence="1">Single-pass membrane protein</topology>
    </subcellularLocation>
</comment>
<dbReference type="SUPFAM" id="SSF54523">
    <property type="entry name" value="Pili subunits"/>
    <property type="match status" value="1"/>
</dbReference>
<protein>
    <recommendedName>
        <fullName evidence="2">Type II secretion system protein H</fullName>
    </recommendedName>
    <alternativeName>
        <fullName evidence="10">General secretion pathway protein H</fullName>
    </alternativeName>
</protein>
<dbReference type="OrthoDB" id="2313614at2"/>
<keyword evidence="8 11" id="KW-0472">Membrane</keyword>
<evidence type="ECO:0000256" key="9">
    <source>
        <dbReference type="ARBA" id="ARBA00025772"/>
    </source>
</evidence>
<dbReference type="Gene3D" id="3.55.40.10">
    <property type="entry name" value="minor pseudopilin epsh domain"/>
    <property type="match status" value="1"/>
</dbReference>
<evidence type="ECO:0000256" key="6">
    <source>
        <dbReference type="ARBA" id="ARBA00022692"/>
    </source>
</evidence>
<dbReference type="Pfam" id="PF07963">
    <property type="entry name" value="N_methyl"/>
    <property type="match status" value="1"/>
</dbReference>
<feature type="transmembrane region" description="Helical" evidence="11">
    <location>
        <begin position="12"/>
        <end position="35"/>
    </location>
</feature>
<keyword evidence="6 11" id="KW-0812">Transmembrane</keyword>
<dbReference type="InterPro" id="IPR022346">
    <property type="entry name" value="T2SS_GspH"/>
</dbReference>
<keyword evidence="4" id="KW-0488">Methylation</keyword>
<evidence type="ECO:0000313" key="13">
    <source>
        <dbReference type="EMBL" id="RVU41772.1"/>
    </source>
</evidence>
<evidence type="ECO:0000256" key="10">
    <source>
        <dbReference type="ARBA" id="ARBA00030775"/>
    </source>
</evidence>
<proteinExistence type="inferred from homology"/>
<keyword evidence="5" id="KW-0997">Cell inner membrane</keyword>
<dbReference type="RefSeq" id="WP_127697163.1">
    <property type="nucleotide sequence ID" value="NZ_SACS01000001.1"/>
</dbReference>